<gene>
    <name evidence="2" type="ORF">TUM4438_11130</name>
</gene>
<evidence type="ECO:0000313" key="3">
    <source>
        <dbReference type="Proteomes" id="UP000887104"/>
    </source>
</evidence>
<dbReference type="SUPFAM" id="SSF54523">
    <property type="entry name" value="Pili subunits"/>
    <property type="match status" value="1"/>
</dbReference>
<sequence length="191" mass="20580">MIKQRNTSQGFTLIELVVVIIVLGILAVVAAAKYIDLRRDAEIARVQATASALQQSLTFAHSKWQLIAGMGAMNDLPDFAGGELDMNSHGYPLGIDKNSPMGQPKNIGKGEQGCVDLWNTLQQDPASVSLSSVDNGSDFQAYRHQADTNPDGQSQCTYVLRKLGDTKGRRQADIKIIYDSVAGSASSLINN</sequence>
<proteinExistence type="predicted"/>
<organism evidence="2 3">
    <name type="scientific">Shewanella sairae</name>
    <dbReference type="NCBI Taxonomy" id="190310"/>
    <lineage>
        <taxon>Bacteria</taxon>
        <taxon>Pseudomonadati</taxon>
        <taxon>Pseudomonadota</taxon>
        <taxon>Gammaproteobacteria</taxon>
        <taxon>Alteromonadales</taxon>
        <taxon>Shewanellaceae</taxon>
        <taxon>Shewanella</taxon>
    </lineage>
</organism>
<dbReference type="NCBIfam" id="TIGR02532">
    <property type="entry name" value="IV_pilin_GFxxxE"/>
    <property type="match status" value="1"/>
</dbReference>
<dbReference type="Proteomes" id="UP000887104">
    <property type="component" value="Unassembled WGS sequence"/>
</dbReference>
<dbReference type="RefSeq" id="WP_220780195.1">
    <property type="nucleotide sequence ID" value="NZ_BPEY01000013.1"/>
</dbReference>
<keyword evidence="3" id="KW-1185">Reference proteome</keyword>
<dbReference type="Pfam" id="PF07963">
    <property type="entry name" value="N_methyl"/>
    <property type="match status" value="1"/>
</dbReference>
<comment type="caution">
    <text evidence="2">The sequence shown here is derived from an EMBL/GenBank/DDBJ whole genome shotgun (WGS) entry which is preliminary data.</text>
</comment>
<dbReference type="InterPro" id="IPR045584">
    <property type="entry name" value="Pilin-like"/>
</dbReference>
<evidence type="ECO:0000313" key="2">
    <source>
        <dbReference type="EMBL" id="GIU43073.1"/>
    </source>
</evidence>
<dbReference type="Gene3D" id="3.30.700.10">
    <property type="entry name" value="Glycoprotein, Type 4 Pilin"/>
    <property type="match status" value="1"/>
</dbReference>
<accession>A0ABQ4P6C0</accession>
<evidence type="ECO:0000256" key="1">
    <source>
        <dbReference type="SAM" id="Phobius"/>
    </source>
</evidence>
<reference evidence="2" key="1">
    <citation type="submission" date="2021-05" db="EMBL/GenBank/DDBJ databases">
        <title>Molecular characterization for Shewanella algae harboring chromosomal blaOXA-55-like strains isolated from clinical and environment sample.</title>
        <authorList>
            <person name="Ohama Y."/>
            <person name="Aoki K."/>
            <person name="Harada S."/>
            <person name="Moriya K."/>
            <person name="Ishii Y."/>
            <person name="Tateda K."/>
        </authorList>
    </citation>
    <scope>NUCLEOTIDE SEQUENCE</scope>
    <source>
        <strain evidence="2">JCM 11563</strain>
    </source>
</reference>
<dbReference type="EMBL" id="BPEY01000013">
    <property type="protein sequence ID" value="GIU43073.1"/>
    <property type="molecule type" value="Genomic_DNA"/>
</dbReference>
<dbReference type="PROSITE" id="PS00409">
    <property type="entry name" value="PROKAR_NTER_METHYL"/>
    <property type="match status" value="1"/>
</dbReference>
<keyword evidence="1" id="KW-1133">Transmembrane helix</keyword>
<feature type="transmembrane region" description="Helical" evidence="1">
    <location>
        <begin position="12"/>
        <end position="35"/>
    </location>
</feature>
<protein>
    <recommendedName>
        <fullName evidence="4">Prepilin-type N-terminal cleavage/methylation domain-containing protein</fullName>
    </recommendedName>
</protein>
<name>A0ABQ4P6C0_9GAMM</name>
<keyword evidence="1" id="KW-0472">Membrane</keyword>
<dbReference type="InterPro" id="IPR012902">
    <property type="entry name" value="N_methyl_site"/>
</dbReference>
<evidence type="ECO:0008006" key="4">
    <source>
        <dbReference type="Google" id="ProtNLM"/>
    </source>
</evidence>
<keyword evidence="1" id="KW-0812">Transmembrane</keyword>